<evidence type="ECO:0000256" key="1">
    <source>
        <dbReference type="SAM" id="MobiDB-lite"/>
    </source>
</evidence>
<evidence type="ECO:0000313" key="4">
    <source>
        <dbReference type="Proteomes" id="UP000559256"/>
    </source>
</evidence>
<dbReference type="AlphaFoldDB" id="A0A8H5GWA1"/>
<name>A0A8H5GWA1_9AGAR</name>
<keyword evidence="2" id="KW-1133">Transmembrane helix</keyword>
<comment type="caution">
    <text evidence="3">The sequence shown here is derived from an EMBL/GenBank/DDBJ whole genome shotgun (WGS) entry which is preliminary data.</text>
</comment>
<keyword evidence="2" id="KW-0472">Membrane</keyword>
<organism evidence="3 4">
    <name type="scientific">Tetrapyrgos nigripes</name>
    <dbReference type="NCBI Taxonomy" id="182062"/>
    <lineage>
        <taxon>Eukaryota</taxon>
        <taxon>Fungi</taxon>
        <taxon>Dikarya</taxon>
        <taxon>Basidiomycota</taxon>
        <taxon>Agaricomycotina</taxon>
        <taxon>Agaricomycetes</taxon>
        <taxon>Agaricomycetidae</taxon>
        <taxon>Agaricales</taxon>
        <taxon>Marasmiineae</taxon>
        <taxon>Marasmiaceae</taxon>
        <taxon>Tetrapyrgos</taxon>
    </lineage>
</organism>
<dbReference type="EMBL" id="JAACJM010000006">
    <property type="protein sequence ID" value="KAF5372222.1"/>
    <property type="molecule type" value="Genomic_DNA"/>
</dbReference>
<reference evidence="3 4" key="1">
    <citation type="journal article" date="2020" name="ISME J.">
        <title>Uncovering the hidden diversity of litter-decomposition mechanisms in mushroom-forming fungi.</title>
        <authorList>
            <person name="Floudas D."/>
            <person name="Bentzer J."/>
            <person name="Ahren D."/>
            <person name="Johansson T."/>
            <person name="Persson P."/>
            <person name="Tunlid A."/>
        </authorList>
    </citation>
    <scope>NUCLEOTIDE SEQUENCE [LARGE SCALE GENOMIC DNA]</scope>
    <source>
        <strain evidence="3 4">CBS 291.85</strain>
    </source>
</reference>
<sequence>MEDPQRPSQSASSSTSLTDTLFDDQDESVRIAVRALDDMRNNAHANGKTSSITTPALSVASLSSVESSSLASPALSTNETLLSHSSSEPVFFRRVSHLPLVNGAISMYEHGKASSRVVKYGAEIMESGVKTISRPVIDRLPVNTVEHLDEFACRQLDKVSRFTSISIPFPVSWYHYLGLLSPANDIRLAISGISIYDVVLMSTAVAFLFFQSSGSSLHILCGHLYFLLHTVHHKAQIIRKTRI</sequence>
<feature type="transmembrane region" description="Helical" evidence="2">
    <location>
        <begin position="188"/>
        <end position="210"/>
    </location>
</feature>
<proteinExistence type="predicted"/>
<dbReference type="Proteomes" id="UP000559256">
    <property type="component" value="Unassembled WGS sequence"/>
</dbReference>
<evidence type="ECO:0000256" key="2">
    <source>
        <dbReference type="SAM" id="Phobius"/>
    </source>
</evidence>
<protein>
    <submittedName>
        <fullName evidence="3">Uncharacterized protein</fullName>
    </submittedName>
</protein>
<dbReference type="OrthoDB" id="2441642at2759"/>
<feature type="region of interest" description="Disordered" evidence="1">
    <location>
        <begin position="1"/>
        <end position="20"/>
    </location>
</feature>
<feature type="compositionally biased region" description="Low complexity" evidence="1">
    <location>
        <begin position="8"/>
        <end position="20"/>
    </location>
</feature>
<dbReference type="GO" id="GO:0003714">
    <property type="term" value="F:transcription corepressor activity"/>
    <property type="evidence" value="ECO:0007669"/>
    <property type="project" value="InterPro"/>
</dbReference>
<dbReference type="Pfam" id="PF08618">
    <property type="entry name" value="Opi1"/>
    <property type="match status" value="1"/>
</dbReference>
<gene>
    <name evidence="3" type="ORF">D9758_005028</name>
</gene>
<keyword evidence="2" id="KW-0812">Transmembrane</keyword>
<evidence type="ECO:0000313" key="3">
    <source>
        <dbReference type="EMBL" id="KAF5372222.1"/>
    </source>
</evidence>
<accession>A0A8H5GWA1</accession>
<keyword evidence="4" id="KW-1185">Reference proteome</keyword>
<dbReference type="InterPro" id="IPR013927">
    <property type="entry name" value="TF_Opi1_Ccg-8"/>
</dbReference>